<evidence type="ECO:0000313" key="2">
    <source>
        <dbReference type="Proteomes" id="UP000828390"/>
    </source>
</evidence>
<dbReference type="Proteomes" id="UP000828390">
    <property type="component" value="Unassembled WGS sequence"/>
</dbReference>
<accession>A0A9D4HWS9</accession>
<evidence type="ECO:0000313" key="1">
    <source>
        <dbReference type="EMBL" id="KAH3735697.1"/>
    </source>
</evidence>
<reference evidence="1" key="1">
    <citation type="journal article" date="2019" name="bioRxiv">
        <title>The Genome of the Zebra Mussel, Dreissena polymorpha: A Resource for Invasive Species Research.</title>
        <authorList>
            <person name="McCartney M.A."/>
            <person name="Auch B."/>
            <person name="Kono T."/>
            <person name="Mallez S."/>
            <person name="Zhang Y."/>
            <person name="Obille A."/>
            <person name="Becker A."/>
            <person name="Abrahante J.E."/>
            <person name="Garbe J."/>
            <person name="Badalamenti J.P."/>
            <person name="Herman A."/>
            <person name="Mangelson H."/>
            <person name="Liachko I."/>
            <person name="Sullivan S."/>
            <person name="Sone E.D."/>
            <person name="Koren S."/>
            <person name="Silverstein K.A.T."/>
            <person name="Beckman K.B."/>
            <person name="Gohl D.M."/>
        </authorList>
    </citation>
    <scope>NUCLEOTIDE SEQUENCE</scope>
    <source>
        <strain evidence="1">Duluth1</strain>
        <tissue evidence="1">Whole animal</tissue>
    </source>
</reference>
<name>A0A9D4HWS9_DREPO</name>
<protein>
    <submittedName>
        <fullName evidence="1">Uncharacterized protein</fullName>
    </submittedName>
</protein>
<reference evidence="1" key="2">
    <citation type="submission" date="2020-11" db="EMBL/GenBank/DDBJ databases">
        <authorList>
            <person name="McCartney M.A."/>
            <person name="Auch B."/>
            <person name="Kono T."/>
            <person name="Mallez S."/>
            <person name="Becker A."/>
            <person name="Gohl D.M."/>
            <person name="Silverstein K.A.T."/>
            <person name="Koren S."/>
            <person name="Bechman K.B."/>
            <person name="Herman A."/>
            <person name="Abrahante J.E."/>
            <person name="Garbe J."/>
        </authorList>
    </citation>
    <scope>NUCLEOTIDE SEQUENCE</scope>
    <source>
        <strain evidence="1">Duluth1</strain>
        <tissue evidence="1">Whole animal</tissue>
    </source>
</reference>
<organism evidence="1 2">
    <name type="scientific">Dreissena polymorpha</name>
    <name type="common">Zebra mussel</name>
    <name type="synonym">Mytilus polymorpha</name>
    <dbReference type="NCBI Taxonomy" id="45954"/>
    <lineage>
        <taxon>Eukaryota</taxon>
        <taxon>Metazoa</taxon>
        <taxon>Spiralia</taxon>
        <taxon>Lophotrochozoa</taxon>
        <taxon>Mollusca</taxon>
        <taxon>Bivalvia</taxon>
        <taxon>Autobranchia</taxon>
        <taxon>Heteroconchia</taxon>
        <taxon>Euheterodonta</taxon>
        <taxon>Imparidentia</taxon>
        <taxon>Neoheterodontei</taxon>
        <taxon>Myida</taxon>
        <taxon>Dreissenoidea</taxon>
        <taxon>Dreissenidae</taxon>
        <taxon>Dreissena</taxon>
    </lineage>
</organism>
<comment type="caution">
    <text evidence="1">The sequence shown here is derived from an EMBL/GenBank/DDBJ whole genome shotgun (WGS) entry which is preliminary data.</text>
</comment>
<keyword evidence="2" id="KW-1185">Reference proteome</keyword>
<dbReference type="AlphaFoldDB" id="A0A9D4HWS9"/>
<dbReference type="EMBL" id="JAIWYP010000011">
    <property type="protein sequence ID" value="KAH3735697.1"/>
    <property type="molecule type" value="Genomic_DNA"/>
</dbReference>
<gene>
    <name evidence="1" type="ORF">DPMN_042232</name>
</gene>
<proteinExistence type="predicted"/>
<sequence length="67" mass="7820">MSTISHLKDRSFGIDIDIRKKPLKQDRPCARQNHQLMPDRTGEMNTNATKQDSTCVKDVFPDWFDKL</sequence>